<proteinExistence type="predicted"/>
<evidence type="ECO:0000256" key="1">
    <source>
        <dbReference type="SAM" id="MobiDB-lite"/>
    </source>
</evidence>
<feature type="compositionally biased region" description="Acidic residues" evidence="1">
    <location>
        <begin position="31"/>
        <end position="56"/>
    </location>
</feature>
<protein>
    <submittedName>
        <fullName evidence="2">Uncharacterized protein</fullName>
    </submittedName>
</protein>
<name>A0A9P6IQ98_9FUNG</name>
<dbReference type="EMBL" id="JAAAHW010008657">
    <property type="protein sequence ID" value="KAF9943998.1"/>
    <property type="molecule type" value="Genomic_DNA"/>
</dbReference>
<feature type="region of interest" description="Disordered" evidence="1">
    <location>
        <begin position="31"/>
        <end position="62"/>
    </location>
</feature>
<evidence type="ECO:0000313" key="2">
    <source>
        <dbReference type="EMBL" id="KAF9943998.1"/>
    </source>
</evidence>
<dbReference type="Proteomes" id="UP000749646">
    <property type="component" value="Unassembled WGS sequence"/>
</dbReference>
<dbReference type="AlphaFoldDB" id="A0A9P6IQ98"/>
<feature type="non-terminal residue" evidence="2">
    <location>
        <position position="1"/>
    </location>
</feature>
<gene>
    <name evidence="2" type="ORF">BGZ65_012847</name>
</gene>
<keyword evidence="3" id="KW-1185">Reference proteome</keyword>
<reference evidence="2" key="1">
    <citation type="journal article" date="2020" name="Fungal Divers.">
        <title>Resolving the Mortierellaceae phylogeny through synthesis of multi-gene phylogenetics and phylogenomics.</title>
        <authorList>
            <person name="Vandepol N."/>
            <person name="Liber J."/>
            <person name="Desiro A."/>
            <person name="Na H."/>
            <person name="Kennedy M."/>
            <person name="Barry K."/>
            <person name="Grigoriev I.V."/>
            <person name="Miller A.N."/>
            <person name="O'Donnell K."/>
            <person name="Stajich J.E."/>
            <person name="Bonito G."/>
        </authorList>
    </citation>
    <scope>NUCLEOTIDE SEQUENCE</scope>
    <source>
        <strain evidence="2">MES-2147</strain>
    </source>
</reference>
<organism evidence="2 3">
    <name type="scientific">Modicella reniformis</name>
    <dbReference type="NCBI Taxonomy" id="1440133"/>
    <lineage>
        <taxon>Eukaryota</taxon>
        <taxon>Fungi</taxon>
        <taxon>Fungi incertae sedis</taxon>
        <taxon>Mucoromycota</taxon>
        <taxon>Mortierellomycotina</taxon>
        <taxon>Mortierellomycetes</taxon>
        <taxon>Mortierellales</taxon>
        <taxon>Mortierellaceae</taxon>
        <taxon>Modicella</taxon>
    </lineage>
</organism>
<sequence length="83" mass="9835">VYSVEEEEQDDTEGNDLAFLEGEEYYIGDMDYLDEEEQEAEEDDEGEEEEEEEEEKDAVNEFSRARLRSLQAILKSLIERRPH</sequence>
<accession>A0A9P6IQ98</accession>
<evidence type="ECO:0000313" key="3">
    <source>
        <dbReference type="Proteomes" id="UP000749646"/>
    </source>
</evidence>
<comment type="caution">
    <text evidence="2">The sequence shown here is derived from an EMBL/GenBank/DDBJ whole genome shotgun (WGS) entry which is preliminary data.</text>
</comment>